<reference evidence="1 2" key="1">
    <citation type="journal article" date="2016" name="Mol. Biol. Evol.">
        <title>Genome-Wide Survey of Gut Fungi (Harpellales) Reveals the First Horizontally Transferred Ubiquitin Gene from a Mosquito Host.</title>
        <authorList>
            <person name="Wang Y."/>
            <person name="White M.M."/>
            <person name="Kvist S."/>
            <person name="Moncalvo J.M."/>
        </authorList>
    </citation>
    <scope>NUCLEOTIDE SEQUENCE [LARGE SCALE GENOMIC DNA]</scope>
    <source>
        <strain evidence="1 2">ALG-7-W6</strain>
    </source>
</reference>
<dbReference type="EMBL" id="LSSL01002075">
    <property type="protein sequence ID" value="OLY81920.1"/>
    <property type="molecule type" value="Genomic_DNA"/>
</dbReference>
<dbReference type="OrthoDB" id="5541237at2759"/>
<dbReference type="SUPFAM" id="SSF53474">
    <property type="entry name" value="alpha/beta-Hydrolases"/>
    <property type="match status" value="1"/>
</dbReference>
<evidence type="ECO:0000313" key="1">
    <source>
        <dbReference type="EMBL" id="OLY81920.1"/>
    </source>
</evidence>
<gene>
    <name evidence="1" type="ORF">AYI68_g3968</name>
</gene>
<accession>A0A1R0GYF3</accession>
<protein>
    <recommendedName>
        <fullName evidence="3">AB hydrolase-1 domain-containing protein</fullName>
    </recommendedName>
</protein>
<comment type="caution">
    <text evidence="1">The sequence shown here is derived from an EMBL/GenBank/DDBJ whole genome shotgun (WGS) entry which is preliminary data.</text>
</comment>
<dbReference type="Proteomes" id="UP000187455">
    <property type="component" value="Unassembled WGS sequence"/>
</dbReference>
<keyword evidence="2" id="KW-1185">Reference proteome</keyword>
<organism evidence="1 2">
    <name type="scientific">Smittium mucronatum</name>
    <dbReference type="NCBI Taxonomy" id="133383"/>
    <lineage>
        <taxon>Eukaryota</taxon>
        <taxon>Fungi</taxon>
        <taxon>Fungi incertae sedis</taxon>
        <taxon>Zoopagomycota</taxon>
        <taxon>Kickxellomycotina</taxon>
        <taxon>Harpellomycetes</taxon>
        <taxon>Harpellales</taxon>
        <taxon>Legeriomycetaceae</taxon>
        <taxon>Smittium</taxon>
    </lineage>
</organism>
<evidence type="ECO:0000313" key="2">
    <source>
        <dbReference type="Proteomes" id="UP000187455"/>
    </source>
</evidence>
<dbReference type="Gene3D" id="3.40.50.1820">
    <property type="entry name" value="alpha/beta hydrolase"/>
    <property type="match status" value="1"/>
</dbReference>
<proteinExistence type="predicted"/>
<evidence type="ECO:0008006" key="3">
    <source>
        <dbReference type="Google" id="ProtNLM"/>
    </source>
</evidence>
<dbReference type="AlphaFoldDB" id="A0A1R0GYF3"/>
<name>A0A1R0GYF3_9FUNG</name>
<sequence>MSVSSGRTSVSNLKGPNSLFDSIRTNQLSNINSKSSITVQYSFKSSSFFPTNFLSSQPQFHTQVDLSVRNFPCLLFLHGTNPGGFDVSRWMAGGIAQAQNVFDPNSRYSALNLKDLDDIDFKKVKSNKLLNNQLEDSIDVNDGYNYFDMFGPGFYNSKIGSVGDYDLSENLVPLGLLNVSRPGYLESSLTVEDSFYAEALAIIRLLDNLSIRSVRIVAHSTAALLALEMAAMPQFRDRVRSIVMIDPVLNTSEYDLNKMKWKLGPLPSFIKNRYLYYANIRNGYDSKQYLNFIRDTCGDLAVNEMYSDLALYKLYSSVGVLFSNCEQRKAGVHSDIIKLYKFLKNEANAHQFWKLVNSPIYCISTSNTSEEFEKQEFSNDSIYLEELRKSALLNVQSKIVEYSRVYGGGSLLYPLGQVSNLILEFLRKHR</sequence>
<dbReference type="InterPro" id="IPR029058">
    <property type="entry name" value="AB_hydrolase_fold"/>
</dbReference>